<evidence type="ECO:0000256" key="4">
    <source>
        <dbReference type="ARBA" id="ARBA00022825"/>
    </source>
</evidence>
<feature type="domain" description="PDZ" evidence="8">
    <location>
        <begin position="149"/>
        <end position="228"/>
    </location>
</feature>
<name>A0A9D1MDF3_9FIRM</name>
<evidence type="ECO:0000256" key="3">
    <source>
        <dbReference type="ARBA" id="ARBA00022801"/>
    </source>
</evidence>
<reference evidence="9" key="2">
    <citation type="journal article" date="2021" name="PeerJ">
        <title>Extensive microbial diversity within the chicken gut microbiome revealed by metagenomics and culture.</title>
        <authorList>
            <person name="Gilroy R."/>
            <person name="Ravi A."/>
            <person name="Getino M."/>
            <person name="Pursley I."/>
            <person name="Horton D.L."/>
            <person name="Alikhan N.F."/>
            <person name="Baker D."/>
            <person name="Gharbi K."/>
            <person name="Hall N."/>
            <person name="Watson M."/>
            <person name="Adriaenssens E.M."/>
            <person name="Foster-Nyarko E."/>
            <person name="Jarju S."/>
            <person name="Secka A."/>
            <person name="Antonio M."/>
            <person name="Oren A."/>
            <person name="Chaudhuri R.R."/>
            <person name="La Ragione R."/>
            <person name="Hildebrand F."/>
            <person name="Pallen M.J."/>
        </authorList>
    </citation>
    <scope>NUCLEOTIDE SEQUENCE</scope>
    <source>
        <strain evidence="9">USAMLcec3-3695</strain>
    </source>
</reference>
<dbReference type="GO" id="GO:0008236">
    <property type="term" value="F:serine-type peptidase activity"/>
    <property type="evidence" value="ECO:0007669"/>
    <property type="project" value="UniProtKB-KW"/>
</dbReference>
<accession>A0A9D1MDF3</accession>
<dbReference type="AlphaFoldDB" id="A0A9D1MDF3"/>
<dbReference type="EMBL" id="DVNB01000107">
    <property type="protein sequence ID" value="HIU58232.1"/>
    <property type="molecule type" value="Genomic_DNA"/>
</dbReference>
<dbReference type="GO" id="GO:0007165">
    <property type="term" value="P:signal transduction"/>
    <property type="evidence" value="ECO:0007669"/>
    <property type="project" value="TreeGrafter"/>
</dbReference>
<reference evidence="9" key="1">
    <citation type="submission" date="2020-10" db="EMBL/GenBank/DDBJ databases">
        <authorList>
            <person name="Gilroy R."/>
        </authorList>
    </citation>
    <scope>NUCLEOTIDE SEQUENCE</scope>
    <source>
        <strain evidence="9">USAMLcec3-3695</strain>
    </source>
</reference>
<dbReference type="SUPFAM" id="SSF47090">
    <property type="entry name" value="PGBD-like"/>
    <property type="match status" value="1"/>
</dbReference>
<dbReference type="Pfam" id="PF01471">
    <property type="entry name" value="PG_binding_1"/>
    <property type="match status" value="1"/>
</dbReference>
<feature type="compositionally biased region" description="Acidic residues" evidence="6">
    <location>
        <begin position="59"/>
        <end position="69"/>
    </location>
</feature>
<comment type="similarity">
    <text evidence="1 5">Belongs to the peptidase S41A family.</text>
</comment>
<keyword evidence="7" id="KW-0732">Signal</keyword>
<dbReference type="GO" id="GO:0004175">
    <property type="term" value="F:endopeptidase activity"/>
    <property type="evidence" value="ECO:0007669"/>
    <property type="project" value="TreeGrafter"/>
</dbReference>
<dbReference type="PANTHER" id="PTHR32060:SF30">
    <property type="entry name" value="CARBOXY-TERMINAL PROCESSING PROTEASE CTPA"/>
    <property type="match status" value="1"/>
</dbReference>
<dbReference type="Pfam" id="PF03572">
    <property type="entry name" value="Peptidase_S41"/>
    <property type="match status" value="1"/>
</dbReference>
<evidence type="ECO:0000256" key="2">
    <source>
        <dbReference type="ARBA" id="ARBA00022670"/>
    </source>
</evidence>
<evidence type="ECO:0000256" key="5">
    <source>
        <dbReference type="RuleBase" id="RU004404"/>
    </source>
</evidence>
<feature type="compositionally biased region" description="Low complexity" evidence="6">
    <location>
        <begin position="42"/>
        <end position="57"/>
    </location>
</feature>
<keyword evidence="4 5" id="KW-0720">Serine protease</keyword>
<dbReference type="PANTHER" id="PTHR32060">
    <property type="entry name" value="TAIL-SPECIFIC PROTEASE"/>
    <property type="match status" value="1"/>
</dbReference>
<dbReference type="PROSITE" id="PS50106">
    <property type="entry name" value="PDZ"/>
    <property type="match status" value="1"/>
</dbReference>
<feature type="chain" id="PRO_5039304887" evidence="7">
    <location>
        <begin position="23"/>
        <end position="529"/>
    </location>
</feature>
<dbReference type="Gene3D" id="2.30.42.10">
    <property type="match status" value="1"/>
</dbReference>
<evidence type="ECO:0000256" key="1">
    <source>
        <dbReference type="ARBA" id="ARBA00009179"/>
    </source>
</evidence>
<dbReference type="SMART" id="SM00245">
    <property type="entry name" value="TSPc"/>
    <property type="match status" value="1"/>
</dbReference>
<dbReference type="InterPro" id="IPR004447">
    <property type="entry name" value="Peptidase_S41A"/>
</dbReference>
<dbReference type="SUPFAM" id="SSF52096">
    <property type="entry name" value="ClpP/crotonase"/>
    <property type="match status" value="1"/>
</dbReference>
<dbReference type="Proteomes" id="UP000824109">
    <property type="component" value="Unassembled WGS sequence"/>
</dbReference>
<dbReference type="Gene3D" id="3.90.226.10">
    <property type="entry name" value="2-enoyl-CoA Hydratase, Chain A, domain 1"/>
    <property type="match status" value="1"/>
</dbReference>
<dbReference type="InterPro" id="IPR036366">
    <property type="entry name" value="PGBDSf"/>
</dbReference>
<dbReference type="InterPro" id="IPR036034">
    <property type="entry name" value="PDZ_sf"/>
</dbReference>
<feature type="signal peptide" evidence="7">
    <location>
        <begin position="1"/>
        <end position="22"/>
    </location>
</feature>
<dbReference type="InterPro" id="IPR005151">
    <property type="entry name" value="Tail-specific_protease"/>
</dbReference>
<keyword evidence="2 5" id="KW-0645">Protease</keyword>
<protein>
    <submittedName>
        <fullName evidence="9">Peptidoglycan-binding protein</fullName>
    </submittedName>
</protein>
<evidence type="ECO:0000313" key="9">
    <source>
        <dbReference type="EMBL" id="HIU58232.1"/>
    </source>
</evidence>
<dbReference type="InterPro" id="IPR041489">
    <property type="entry name" value="PDZ_6"/>
</dbReference>
<dbReference type="Gene3D" id="1.10.101.10">
    <property type="entry name" value="PGBD-like superfamily/PGBD"/>
    <property type="match status" value="1"/>
</dbReference>
<evidence type="ECO:0000313" key="10">
    <source>
        <dbReference type="Proteomes" id="UP000824109"/>
    </source>
</evidence>
<keyword evidence="3 5" id="KW-0378">Hydrolase</keyword>
<dbReference type="GO" id="GO:0006508">
    <property type="term" value="P:proteolysis"/>
    <property type="evidence" value="ECO:0007669"/>
    <property type="project" value="UniProtKB-KW"/>
</dbReference>
<feature type="region of interest" description="Disordered" evidence="6">
    <location>
        <begin position="42"/>
        <end position="69"/>
    </location>
</feature>
<evidence type="ECO:0000259" key="8">
    <source>
        <dbReference type="PROSITE" id="PS50106"/>
    </source>
</evidence>
<evidence type="ECO:0000256" key="6">
    <source>
        <dbReference type="SAM" id="MobiDB-lite"/>
    </source>
</evidence>
<dbReference type="InterPro" id="IPR001478">
    <property type="entry name" value="PDZ"/>
</dbReference>
<dbReference type="NCBIfam" id="TIGR00225">
    <property type="entry name" value="prc"/>
    <property type="match status" value="1"/>
</dbReference>
<dbReference type="SUPFAM" id="SSF50156">
    <property type="entry name" value="PDZ domain-like"/>
    <property type="match status" value="1"/>
</dbReference>
<dbReference type="InterPro" id="IPR036365">
    <property type="entry name" value="PGBD-like_sf"/>
</dbReference>
<proteinExistence type="inferred from homology"/>
<dbReference type="Gene3D" id="3.30.750.44">
    <property type="match status" value="1"/>
</dbReference>
<sequence length="529" mass="57612">MKKLISILLAVSSILASMTALAADGDIVSDYGSADGGYYTAAATPTPSADPDATADPNATEDPEAEETSIVDEKLRDTVEYQAYEMIAGYIAERYLDDSYTAEDIMELGLAAYLVENGDEALVALLKAALQSLDDYSDFYTYDEYVEYTNELNKTFYGLGINMQQNGEYVEIVGFVEENSLAEQSGFKIGDKIVAVDGINVVGSSITEVRNLIVGELGTTVIITVERDGTNVEVTGTRTAVNDSTVSGGILEGNVGYIKISSFSSNTVEEFTEISSMIKEEGVRNLILDLRNNPGGLVVAAADIAKQIIPEGKIIDVKYRDETLDYTYYSELKETPFRIVTLVNENTASAAEILASSIQDSGVGILMGEQTYGKAVIQSTYSLLNGMVFKLTIGQYVTRNGNEIDHVGLTPDINVSNYTKKIDTTGYTKFDFLTPVSLGSSGTNVTAAKERLSIMGYYIGNMGNDVFNTDLAEAIKTFQRENGLTDSGVLDIPTQIRLKERFEQLETTVDIQMQEAYKYFGGNVDNLYE</sequence>
<dbReference type="InterPro" id="IPR002477">
    <property type="entry name" value="Peptidoglycan-bd-like"/>
</dbReference>
<dbReference type="SMART" id="SM00228">
    <property type="entry name" value="PDZ"/>
    <property type="match status" value="1"/>
</dbReference>
<gene>
    <name evidence="9" type="ORF">IAA61_10560</name>
</gene>
<comment type="caution">
    <text evidence="9">The sequence shown here is derived from an EMBL/GenBank/DDBJ whole genome shotgun (WGS) entry which is preliminary data.</text>
</comment>
<dbReference type="Pfam" id="PF17820">
    <property type="entry name" value="PDZ_6"/>
    <property type="match status" value="1"/>
</dbReference>
<dbReference type="InterPro" id="IPR029045">
    <property type="entry name" value="ClpP/crotonase-like_dom_sf"/>
</dbReference>
<evidence type="ECO:0000256" key="7">
    <source>
        <dbReference type="SAM" id="SignalP"/>
    </source>
</evidence>
<dbReference type="CDD" id="cd07560">
    <property type="entry name" value="Peptidase_S41_CPP"/>
    <property type="match status" value="1"/>
</dbReference>
<organism evidence="9 10">
    <name type="scientific">Candidatus Ornithomonoglobus merdipullorum</name>
    <dbReference type="NCBI Taxonomy" id="2840895"/>
    <lineage>
        <taxon>Bacteria</taxon>
        <taxon>Bacillati</taxon>
        <taxon>Bacillota</taxon>
        <taxon>Clostridia</taxon>
        <taxon>Candidatus Ornithomonoglobus</taxon>
    </lineage>
</organism>
<dbReference type="GO" id="GO:0030288">
    <property type="term" value="C:outer membrane-bounded periplasmic space"/>
    <property type="evidence" value="ECO:0007669"/>
    <property type="project" value="TreeGrafter"/>
</dbReference>